<dbReference type="EMBL" id="JANFQO010000020">
    <property type="protein sequence ID" value="MCQ4166696.1"/>
    <property type="molecule type" value="Genomic_DNA"/>
</dbReference>
<evidence type="ECO:0000256" key="2">
    <source>
        <dbReference type="SAM" id="SignalP"/>
    </source>
</evidence>
<protein>
    <submittedName>
        <fullName evidence="3">Uncharacterized protein</fullName>
    </submittedName>
</protein>
<proteinExistence type="predicted"/>
<evidence type="ECO:0000313" key="4">
    <source>
        <dbReference type="Proteomes" id="UP001165498"/>
    </source>
</evidence>
<keyword evidence="4" id="KW-1185">Reference proteome</keyword>
<keyword evidence="2" id="KW-0732">Signal</keyword>
<dbReference type="Proteomes" id="UP001165498">
    <property type="component" value="Unassembled WGS sequence"/>
</dbReference>
<dbReference type="RefSeq" id="WP_255915886.1">
    <property type="nucleotide sequence ID" value="NZ_JANFQO010000020.1"/>
</dbReference>
<sequence length="106" mass="10993">MKRLLLPILIAAAGAANADSVLLGKTLIGKGASSEQARTAGGEPARLDRIDGDESSPAMEIWTYRLEGRSVTLWLVADKVVKASEERGGAARVDASSGTTRVTGAN</sequence>
<reference evidence="3" key="1">
    <citation type="submission" date="2022-07" db="EMBL/GenBank/DDBJ databases">
        <title>Tahibacter sp., a new gammaproteobacterium isolated from the silt sample collected at pig farm.</title>
        <authorList>
            <person name="Chen H."/>
        </authorList>
    </citation>
    <scope>NUCLEOTIDE SEQUENCE</scope>
    <source>
        <strain evidence="3">P2K</strain>
    </source>
</reference>
<feature type="compositionally biased region" description="Polar residues" evidence="1">
    <location>
        <begin position="96"/>
        <end position="106"/>
    </location>
</feature>
<name>A0ABT1QWN3_9GAMM</name>
<feature type="region of interest" description="Disordered" evidence="1">
    <location>
        <begin position="87"/>
        <end position="106"/>
    </location>
</feature>
<evidence type="ECO:0000256" key="1">
    <source>
        <dbReference type="SAM" id="MobiDB-lite"/>
    </source>
</evidence>
<feature type="signal peptide" evidence="2">
    <location>
        <begin position="1"/>
        <end position="18"/>
    </location>
</feature>
<organism evidence="3 4">
    <name type="scientific">Tahibacter harae</name>
    <dbReference type="NCBI Taxonomy" id="2963937"/>
    <lineage>
        <taxon>Bacteria</taxon>
        <taxon>Pseudomonadati</taxon>
        <taxon>Pseudomonadota</taxon>
        <taxon>Gammaproteobacteria</taxon>
        <taxon>Lysobacterales</taxon>
        <taxon>Rhodanobacteraceae</taxon>
        <taxon>Tahibacter</taxon>
    </lineage>
</organism>
<gene>
    <name evidence="3" type="ORF">NM961_18435</name>
</gene>
<evidence type="ECO:0000313" key="3">
    <source>
        <dbReference type="EMBL" id="MCQ4166696.1"/>
    </source>
</evidence>
<feature type="region of interest" description="Disordered" evidence="1">
    <location>
        <begin position="32"/>
        <end position="52"/>
    </location>
</feature>
<comment type="caution">
    <text evidence="3">The sequence shown here is derived from an EMBL/GenBank/DDBJ whole genome shotgun (WGS) entry which is preliminary data.</text>
</comment>
<feature type="chain" id="PRO_5047529457" evidence="2">
    <location>
        <begin position="19"/>
        <end position="106"/>
    </location>
</feature>
<accession>A0ABT1QWN3</accession>